<accession>A0A151MQY4</accession>
<evidence type="ECO:0000313" key="1">
    <source>
        <dbReference type="EMBL" id="KYO26945.1"/>
    </source>
</evidence>
<reference evidence="1 2" key="1">
    <citation type="journal article" date="2012" name="Genome Biol.">
        <title>Sequencing three crocodilian genomes to illuminate the evolution of archosaurs and amniotes.</title>
        <authorList>
            <person name="St John J.A."/>
            <person name="Braun E.L."/>
            <person name="Isberg S.R."/>
            <person name="Miles L.G."/>
            <person name="Chong A.Y."/>
            <person name="Gongora J."/>
            <person name="Dalzell P."/>
            <person name="Moran C."/>
            <person name="Bed'hom B."/>
            <person name="Abzhanov A."/>
            <person name="Burgess S.C."/>
            <person name="Cooksey A.M."/>
            <person name="Castoe T.A."/>
            <person name="Crawford N.G."/>
            <person name="Densmore L.D."/>
            <person name="Drew J.C."/>
            <person name="Edwards S.V."/>
            <person name="Faircloth B.C."/>
            <person name="Fujita M.K."/>
            <person name="Greenwold M.J."/>
            <person name="Hoffmann F.G."/>
            <person name="Howard J.M."/>
            <person name="Iguchi T."/>
            <person name="Janes D.E."/>
            <person name="Khan S.Y."/>
            <person name="Kohno S."/>
            <person name="de Koning A.J."/>
            <person name="Lance S.L."/>
            <person name="McCarthy F.M."/>
            <person name="McCormack J.E."/>
            <person name="Merchant M.E."/>
            <person name="Peterson D.G."/>
            <person name="Pollock D.D."/>
            <person name="Pourmand N."/>
            <person name="Raney B.J."/>
            <person name="Roessler K.A."/>
            <person name="Sanford J.R."/>
            <person name="Sawyer R.H."/>
            <person name="Schmidt C.J."/>
            <person name="Triplett E.W."/>
            <person name="Tuberville T.D."/>
            <person name="Venegas-Anaya M."/>
            <person name="Howard J.T."/>
            <person name="Jarvis E.D."/>
            <person name="Guillette L.J.Jr."/>
            <person name="Glenn T.C."/>
            <person name="Green R.E."/>
            <person name="Ray D.A."/>
        </authorList>
    </citation>
    <scope>NUCLEOTIDE SEQUENCE [LARGE SCALE GENOMIC DNA]</scope>
    <source>
        <strain evidence="1">KSC_2009_1</strain>
    </source>
</reference>
<gene>
    <name evidence="1" type="ORF">Y1Q_0019359</name>
</gene>
<dbReference type="EMBL" id="AKHW03005461">
    <property type="protein sequence ID" value="KYO26945.1"/>
    <property type="molecule type" value="Genomic_DNA"/>
</dbReference>
<name>A0A151MQY4_ALLMI</name>
<protein>
    <submittedName>
        <fullName evidence="1">Uncharacterized protein</fullName>
    </submittedName>
</protein>
<sequence length="66" mass="7432">MANYSYSSTGDGRACDNRCLLGTDHITCHRSRDPRSPGIPYCTARKNRIITHHNNCSQHPSVLDIF</sequence>
<organism evidence="1 2">
    <name type="scientific">Alligator mississippiensis</name>
    <name type="common">American alligator</name>
    <dbReference type="NCBI Taxonomy" id="8496"/>
    <lineage>
        <taxon>Eukaryota</taxon>
        <taxon>Metazoa</taxon>
        <taxon>Chordata</taxon>
        <taxon>Craniata</taxon>
        <taxon>Vertebrata</taxon>
        <taxon>Euteleostomi</taxon>
        <taxon>Archelosauria</taxon>
        <taxon>Archosauria</taxon>
        <taxon>Crocodylia</taxon>
        <taxon>Alligatoridae</taxon>
        <taxon>Alligatorinae</taxon>
        <taxon>Alligator</taxon>
    </lineage>
</organism>
<dbReference type="Proteomes" id="UP000050525">
    <property type="component" value="Unassembled WGS sequence"/>
</dbReference>
<evidence type="ECO:0000313" key="2">
    <source>
        <dbReference type="Proteomes" id="UP000050525"/>
    </source>
</evidence>
<proteinExistence type="predicted"/>
<dbReference type="AlphaFoldDB" id="A0A151MQY4"/>
<keyword evidence="2" id="KW-1185">Reference proteome</keyword>
<comment type="caution">
    <text evidence="1">The sequence shown here is derived from an EMBL/GenBank/DDBJ whole genome shotgun (WGS) entry which is preliminary data.</text>
</comment>